<dbReference type="EMBL" id="CP003179">
    <property type="protein sequence ID" value="AEW05600.1"/>
    <property type="molecule type" value="Genomic_DNA"/>
</dbReference>
<proteinExistence type="inferred from homology"/>
<evidence type="ECO:0000256" key="5">
    <source>
        <dbReference type="ARBA" id="ARBA00022927"/>
    </source>
</evidence>
<name>G8TSY5_SULAD</name>
<sequence>MFGDLLSPSHLIVLLIIAVFVFGPKRLPELGKGLGQTIRDFKGAVSGTHVAPPEVNPAAASDSELKDG</sequence>
<evidence type="ECO:0000256" key="2">
    <source>
        <dbReference type="ARBA" id="ARBA00022448"/>
    </source>
</evidence>
<evidence type="ECO:0000313" key="11">
    <source>
        <dbReference type="EMBL" id="AEW05600.1"/>
    </source>
</evidence>
<dbReference type="GO" id="GO:0043953">
    <property type="term" value="P:protein transport by the Tat complex"/>
    <property type="evidence" value="ECO:0007669"/>
    <property type="project" value="UniProtKB-UniRule"/>
</dbReference>
<keyword evidence="12" id="KW-1185">Reference proteome</keyword>
<dbReference type="KEGG" id="sap:Sulac_2114"/>
<dbReference type="Proteomes" id="UP000005439">
    <property type="component" value="Chromosome"/>
</dbReference>
<keyword evidence="7 9" id="KW-0811">Translocation</keyword>
<protein>
    <recommendedName>
        <fullName evidence="9">Sec-independent protein translocase protein TatA</fullName>
    </recommendedName>
</protein>
<keyword evidence="5 9" id="KW-0653">Protein transport</keyword>
<dbReference type="Gene3D" id="1.20.5.3310">
    <property type="match status" value="1"/>
</dbReference>
<evidence type="ECO:0000256" key="1">
    <source>
        <dbReference type="ARBA" id="ARBA00004162"/>
    </source>
</evidence>
<evidence type="ECO:0000313" key="12">
    <source>
        <dbReference type="Proteomes" id="UP000005439"/>
    </source>
</evidence>
<evidence type="ECO:0000256" key="10">
    <source>
        <dbReference type="SAM" id="MobiDB-lite"/>
    </source>
</evidence>
<dbReference type="InterPro" id="IPR003369">
    <property type="entry name" value="TatA/B/E"/>
</dbReference>
<comment type="similarity">
    <text evidence="9">Belongs to the TatA/E family.</text>
</comment>
<dbReference type="HAMAP" id="MF_00236">
    <property type="entry name" value="TatA_E"/>
    <property type="match status" value="1"/>
</dbReference>
<comment type="subcellular location">
    <subcellularLocation>
        <location evidence="1 9">Cell membrane</location>
        <topology evidence="1 9">Single-pass membrane protein</topology>
    </subcellularLocation>
</comment>
<evidence type="ECO:0000256" key="8">
    <source>
        <dbReference type="ARBA" id="ARBA00023136"/>
    </source>
</evidence>
<keyword evidence="8 9" id="KW-0472">Membrane</keyword>
<keyword evidence="2 9" id="KW-0813">Transport</keyword>
<dbReference type="NCBIfam" id="TIGR01411">
    <property type="entry name" value="tatAE"/>
    <property type="match status" value="1"/>
</dbReference>
<feature type="transmembrane region" description="Helical" evidence="9">
    <location>
        <begin position="6"/>
        <end position="23"/>
    </location>
</feature>
<dbReference type="AlphaFoldDB" id="G8TSY5"/>
<dbReference type="PANTHER" id="PTHR42982">
    <property type="entry name" value="SEC-INDEPENDENT PROTEIN TRANSLOCASE PROTEIN TATA"/>
    <property type="match status" value="1"/>
</dbReference>
<dbReference type="PATRIC" id="fig|679936.5.peg.2180"/>
<dbReference type="Pfam" id="PF02416">
    <property type="entry name" value="TatA_B_E"/>
    <property type="match status" value="1"/>
</dbReference>
<dbReference type="InterPro" id="IPR006312">
    <property type="entry name" value="TatA/E"/>
</dbReference>
<reference evidence="11 12" key="2">
    <citation type="journal article" date="2012" name="Stand. Genomic Sci.">
        <title>Complete genome sequence of the moderately thermophilic mineral-sulfide-oxidizing firmicute Sulfobacillus acidophilus type strain (NAL(T)).</title>
        <authorList>
            <person name="Anderson I."/>
            <person name="Chertkov O."/>
            <person name="Chen A."/>
            <person name="Saunders E."/>
            <person name="Lapidus A."/>
            <person name="Nolan M."/>
            <person name="Lucas S."/>
            <person name="Hammon N."/>
            <person name="Deshpande S."/>
            <person name="Cheng J.F."/>
            <person name="Han C."/>
            <person name="Tapia R."/>
            <person name="Goodwin L.A."/>
            <person name="Pitluck S."/>
            <person name="Liolios K."/>
            <person name="Pagani I."/>
            <person name="Ivanova N."/>
            <person name="Mikhailova N."/>
            <person name="Pati A."/>
            <person name="Palaniappan K."/>
            <person name="Land M."/>
            <person name="Pan C."/>
            <person name="Rohde M."/>
            <person name="Pukall R."/>
            <person name="Goker M."/>
            <person name="Detter J.C."/>
            <person name="Woyke T."/>
            <person name="Bristow J."/>
            <person name="Eisen J.A."/>
            <person name="Markowitz V."/>
            <person name="Hugenholtz P."/>
            <person name="Kyrpides N.C."/>
            <person name="Klenk H.P."/>
            <person name="Mavromatis K."/>
        </authorList>
    </citation>
    <scope>NUCLEOTIDE SEQUENCE [LARGE SCALE GENOMIC DNA]</scope>
    <source>
        <strain evidence="12">ATCC 700253 / DSM 10332 / NAL</strain>
    </source>
</reference>
<comment type="subunit">
    <text evidence="9">Forms a complex with TatC.</text>
</comment>
<dbReference type="PANTHER" id="PTHR42982:SF1">
    <property type="entry name" value="SEC-INDEPENDENT PROTEIN TRANSLOCASE PROTEIN TATA"/>
    <property type="match status" value="1"/>
</dbReference>
<evidence type="ECO:0000256" key="6">
    <source>
        <dbReference type="ARBA" id="ARBA00022989"/>
    </source>
</evidence>
<feature type="region of interest" description="Disordered" evidence="10">
    <location>
        <begin position="48"/>
        <end position="68"/>
    </location>
</feature>
<dbReference type="GO" id="GO:0008320">
    <property type="term" value="F:protein transmembrane transporter activity"/>
    <property type="evidence" value="ECO:0007669"/>
    <property type="project" value="UniProtKB-UniRule"/>
</dbReference>
<dbReference type="GO" id="GO:0033281">
    <property type="term" value="C:TAT protein transport complex"/>
    <property type="evidence" value="ECO:0007669"/>
    <property type="project" value="UniProtKB-UniRule"/>
</dbReference>
<keyword evidence="4 9" id="KW-0812">Transmembrane</keyword>
<evidence type="ECO:0000256" key="7">
    <source>
        <dbReference type="ARBA" id="ARBA00023010"/>
    </source>
</evidence>
<gene>
    <name evidence="9" type="primary">tatA</name>
    <name evidence="11" type="ordered locus">Sulac_2114</name>
</gene>
<reference evidence="12" key="1">
    <citation type="submission" date="2011-12" db="EMBL/GenBank/DDBJ databases">
        <title>The complete genome of chromosome of Sulfobacillus acidophilus DSM 10332.</title>
        <authorList>
            <person name="Lucas S."/>
            <person name="Han J."/>
            <person name="Lapidus A."/>
            <person name="Bruce D."/>
            <person name="Goodwin L."/>
            <person name="Pitluck S."/>
            <person name="Peters L."/>
            <person name="Kyrpides N."/>
            <person name="Mavromatis K."/>
            <person name="Ivanova N."/>
            <person name="Mikhailova N."/>
            <person name="Chertkov O."/>
            <person name="Saunders E."/>
            <person name="Detter J.C."/>
            <person name="Tapia R."/>
            <person name="Han C."/>
            <person name="Land M."/>
            <person name="Hauser L."/>
            <person name="Markowitz V."/>
            <person name="Cheng J.-F."/>
            <person name="Hugenholtz P."/>
            <person name="Woyke T."/>
            <person name="Wu D."/>
            <person name="Pukall R."/>
            <person name="Gehrich-Schroeter G."/>
            <person name="Schneider S."/>
            <person name="Klenk H.-P."/>
            <person name="Eisen J.A."/>
        </authorList>
    </citation>
    <scope>NUCLEOTIDE SEQUENCE [LARGE SCALE GENOMIC DNA]</scope>
    <source>
        <strain evidence="12">ATCC 700253 / DSM 10332 / NAL</strain>
    </source>
</reference>
<dbReference type="HOGENOM" id="CLU_086034_5_4_9"/>
<keyword evidence="3 9" id="KW-1003">Cell membrane</keyword>
<evidence type="ECO:0000256" key="9">
    <source>
        <dbReference type="HAMAP-Rule" id="MF_00236"/>
    </source>
</evidence>
<organism evidence="11 12">
    <name type="scientific">Sulfobacillus acidophilus (strain ATCC 700253 / DSM 10332 / NAL)</name>
    <dbReference type="NCBI Taxonomy" id="679936"/>
    <lineage>
        <taxon>Bacteria</taxon>
        <taxon>Bacillati</taxon>
        <taxon>Bacillota</taxon>
        <taxon>Clostridia</taxon>
        <taxon>Eubacteriales</taxon>
        <taxon>Clostridiales Family XVII. Incertae Sedis</taxon>
        <taxon>Sulfobacillus</taxon>
    </lineage>
</organism>
<evidence type="ECO:0000256" key="3">
    <source>
        <dbReference type="ARBA" id="ARBA00022475"/>
    </source>
</evidence>
<keyword evidence="6 9" id="KW-1133">Transmembrane helix</keyword>
<evidence type="ECO:0000256" key="4">
    <source>
        <dbReference type="ARBA" id="ARBA00022692"/>
    </source>
</evidence>
<comment type="function">
    <text evidence="9">Part of the twin-arginine translocation (Tat) system that transports large folded proteins containing a characteristic twin-arginine motif in their signal peptide across membranes. TatA could form the protein-conducting channel of the Tat system.</text>
</comment>
<dbReference type="STRING" id="679936.Sulac_2114"/>
<accession>G8TSY5</accession>